<name>A0A6J6WPF2_9ZZZZ</name>
<proteinExistence type="predicted"/>
<dbReference type="AlphaFoldDB" id="A0A6J6WPF2"/>
<organism evidence="1">
    <name type="scientific">freshwater metagenome</name>
    <dbReference type="NCBI Taxonomy" id="449393"/>
    <lineage>
        <taxon>unclassified sequences</taxon>
        <taxon>metagenomes</taxon>
        <taxon>ecological metagenomes</taxon>
    </lineage>
</organism>
<gene>
    <name evidence="1" type="ORF">UFOPK2996_00076</name>
</gene>
<accession>A0A6J6WPF2</accession>
<protein>
    <submittedName>
        <fullName evidence="1">Unannotated protein</fullName>
    </submittedName>
</protein>
<dbReference type="EMBL" id="CAFAAH010000003">
    <property type="protein sequence ID" value="CAB4785819.1"/>
    <property type="molecule type" value="Genomic_DNA"/>
</dbReference>
<sequence>MLLVVRAPVIVGGSCHPRREFSRRSALVLLVEERAPADRLLTHRLHVRGRRLRVVGRIYRHAVTVPGTEDGHTKAIPHIDPTGASVAPSITRVVGAT</sequence>
<reference evidence="1" key="1">
    <citation type="submission" date="2020-05" db="EMBL/GenBank/DDBJ databases">
        <authorList>
            <person name="Chiriac C."/>
            <person name="Salcher M."/>
            <person name="Ghai R."/>
            <person name="Kavagutti S V."/>
        </authorList>
    </citation>
    <scope>NUCLEOTIDE SEQUENCE</scope>
</reference>
<evidence type="ECO:0000313" key="1">
    <source>
        <dbReference type="EMBL" id="CAB4785819.1"/>
    </source>
</evidence>